<dbReference type="Proteomes" id="UP001595443">
    <property type="component" value="Unassembled WGS sequence"/>
</dbReference>
<feature type="chain" id="PRO_5047263374" evidence="1">
    <location>
        <begin position="21"/>
        <end position="460"/>
    </location>
</feature>
<evidence type="ECO:0000256" key="1">
    <source>
        <dbReference type="SAM" id="SignalP"/>
    </source>
</evidence>
<name>A0ABV7AI68_9RHOB</name>
<comment type="caution">
    <text evidence="2">The sequence shown here is derived from an EMBL/GenBank/DDBJ whole genome shotgun (WGS) entry which is preliminary data.</text>
</comment>
<gene>
    <name evidence="2" type="ORF">ACFOES_13225</name>
</gene>
<accession>A0ABV7AI68</accession>
<reference evidence="3" key="1">
    <citation type="journal article" date="2019" name="Int. J. Syst. Evol. Microbiol.">
        <title>The Global Catalogue of Microorganisms (GCM) 10K type strain sequencing project: providing services to taxonomists for standard genome sequencing and annotation.</title>
        <authorList>
            <consortium name="The Broad Institute Genomics Platform"/>
            <consortium name="The Broad Institute Genome Sequencing Center for Infectious Disease"/>
            <person name="Wu L."/>
            <person name="Ma J."/>
        </authorList>
    </citation>
    <scope>NUCLEOTIDE SEQUENCE [LARGE SCALE GENOMIC DNA]</scope>
    <source>
        <strain evidence="3">KCTC 62192</strain>
    </source>
</reference>
<evidence type="ECO:0000313" key="3">
    <source>
        <dbReference type="Proteomes" id="UP001595443"/>
    </source>
</evidence>
<proteinExistence type="predicted"/>
<dbReference type="RefSeq" id="WP_377833768.1">
    <property type="nucleotide sequence ID" value="NZ_JBHRSK010000010.1"/>
</dbReference>
<protein>
    <submittedName>
        <fullName evidence="2">DUF2927 domain-containing protein</fullName>
    </submittedName>
</protein>
<dbReference type="PROSITE" id="PS51257">
    <property type="entry name" value="PROKAR_LIPOPROTEIN"/>
    <property type="match status" value="1"/>
</dbReference>
<organism evidence="2 3">
    <name type="scientific">Acidimangrovimonas pyrenivorans</name>
    <dbReference type="NCBI Taxonomy" id="2030798"/>
    <lineage>
        <taxon>Bacteria</taxon>
        <taxon>Pseudomonadati</taxon>
        <taxon>Pseudomonadota</taxon>
        <taxon>Alphaproteobacteria</taxon>
        <taxon>Rhodobacterales</taxon>
        <taxon>Paracoccaceae</taxon>
        <taxon>Acidimangrovimonas</taxon>
    </lineage>
</organism>
<sequence length="460" mass="50182">MSRRAALAGLLALAGLAACAPAPVAVEMPERAALSTAPLPPMKRFGPVRVTPPQRSNIDIARDFLDLSFRMESGRPLPWMTRFDGPVTVAMTGPAPATAATDLDALLHRLRQEARIDIHRARAGQAANITVQFLPRRKMQALVPQAACFVAPRIRSWEEFRRARHGDTLDWATLTKRQTLAVFIPSDTSPQDVRDCLHEEIAQALGPLDDLYRLTDSIFDDDNFHTVLTGFDMLVLRAYYAPELGNGTTRIQAATRLPAILARLNPAGEHVAPNADPGPTPRAWIDAIETALGPRTRASRRVEAARHAVDIARQRGWNDARMAFSWFALGRLSLASDPETAVTAFAEAARIYRRLPNTAVHLAHIDMQMAAFALNAGQPAHALELVDRDIPATRRAENAALLSTLLMIRAAALDALGRPAEARAARLDSLGWARYGFGADLKVRARLAEIAALAHRPKGG</sequence>
<evidence type="ECO:0000313" key="2">
    <source>
        <dbReference type="EMBL" id="MFC2969061.1"/>
    </source>
</evidence>
<dbReference type="Pfam" id="PF11150">
    <property type="entry name" value="DUF2927"/>
    <property type="match status" value="1"/>
</dbReference>
<dbReference type="EMBL" id="JBHRSK010000010">
    <property type="protein sequence ID" value="MFC2969061.1"/>
    <property type="molecule type" value="Genomic_DNA"/>
</dbReference>
<keyword evidence="3" id="KW-1185">Reference proteome</keyword>
<keyword evidence="1" id="KW-0732">Signal</keyword>
<dbReference type="InterPro" id="IPR021323">
    <property type="entry name" value="DUF2927"/>
</dbReference>
<feature type="signal peptide" evidence="1">
    <location>
        <begin position="1"/>
        <end position="20"/>
    </location>
</feature>